<dbReference type="EMBL" id="JAHQIW010000795">
    <property type="protein sequence ID" value="KAJ1350079.1"/>
    <property type="molecule type" value="Genomic_DNA"/>
</dbReference>
<dbReference type="Proteomes" id="UP001196413">
    <property type="component" value="Unassembled WGS sequence"/>
</dbReference>
<sequence>MEPGSTQCEEGTSSYHEQTRNNLLAYTLSCRDLQTVFIQANCFSTKLLEWQDALINIWWTIIKPKFSLELTSLLMKHRTTVISLVSERLKITIYSKDDKFSQMSQREKNTRD</sequence>
<name>A0AAD5QHS6_PARTN</name>
<accession>A0AAD5QHS6</accession>
<protein>
    <submittedName>
        <fullName evidence="1">Uncharacterized protein</fullName>
    </submittedName>
</protein>
<proteinExistence type="predicted"/>
<evidence type="ECO:0000313" key="1">
    <source>
        <dbReference type="EMBL" id="KAJ1350079.1"/>
    </source>
</evidence>
<reference evidence="1" key="1">
    <citation type="submission" date="2021-06" db="EMBL/GenBank/DDBJ databases">
        <title>Parelaphostrongylus tenuis whole genome reference sequence.</title>
        <authorList>
            <person name="Garwood T.J."/>
            <person name="Larsen P.A."/>
            <person name="Fountain-Jones N.M."/>
            <person name="Garbe J.R."/>
            <person name="Macchietto M.G."/>
            <person name="Kania S.A."/>
            <person name="Gerhold R.W."/>
            <person name="Richards J.E."/>
            <person name="Wolf T.M."/>
        </authorList>
    </citation>
    <scope>NUCLEOTIDE SEQUENCE</scope>
    <source>
        <strain evidence="1">MNPRO001-30</strain>
        <tissue evidence="1">Meninges</tissue>
    </source>
</reference>
<evidence type="ECO:0000313" key="2">
    <source>
        <dbReference type="Proteomes" id="UP001196413"/>
    </source>
</evidence>
<gene>
    <name evidence="1" type="ORF">KIN20_005789</name>
</gene>
<organism evidence="1 2">
    <name type="scientific">Parelaphostrongylus tenuis</name>
    <name type="common">Meningeal worm</name>
    <dbReference type="NCBI Taxonomy" id="148309"/>
    <lineage>
        <taxon>Eukaryota</taxon>
        <taxon>Metazoa</taxon>
        <taxon>Ecdysozoa</taxon>
        <taxon>Nematoda</taxon>
        <taxon>Chromadorea</taxon>
        <taxon>Rhabditida</taxon>
        <taxon>Rhabditina</taxon>
        <taxon>Rhabditomorpha</taxon>
        <taxon>Strongyloidea</taxon>
        <taxon>Metastrongylidae</taxon>
        <taxon>Parelaphostrongylus</taxon>
    </lineage>
</organism>
<keyword evidence="2" id="KW-1185">Reference proteome</keyword>
<dbReference type="AlphaFoldDB" id="A0AAD5QHS6"/>
<comment type="caution">
    <text evidence="1">The sequence shown here is derived from an EMBL/GenBank/DDBJ whole genome shotgun (WGS) entry which is preliminary data.</text>
</comment>